<feature type="transmembrane region" description="Helical" evidence="7">
    <location>
        <begin position="55"/>
        <end position="75"/>
    </location>
</feature>
<name>A0AAD5T5Y5_9FUNG</name>
<keyword evidence="4 7" id="KW-0812">Transmembrane</keyword>
<feature type="transmembrane region" description="Helical" evidence="7">
    <location>
        <begin position="216"/>
        <end position="236"/>
    </location>
</feature>
<evidence type="ECO:0000256" key="5">
    <source>
        <dbReference type="ARBA" id="ARBA00022989"/>
    </source>
</evidence>
<dbReference type="GO" id="GO:0000324">
    <property type="term" value="C:fungal-type vacuole"/>
    <property type="evidence" value="ECO:0007669"/>
    <property type="project" value="TreeGrafter"/>
</dbReference>
<feature type="transmembrane region" description="Helical" evidence="7">
    <location>
        <begin position="256"/>
        <end position="273"/>
    </location>
</feature>
<evidence type="ECO:0000256" key="3">
    <source>
        <dbReference type="ARBA" id="ARBA00022448"/>
    </source>
</evidence>
<keyword evidence="6 7" id="KW-0472">Membrane</keyword>
<keyword evidence="3" id="KW-0813">Transport</keyword>
<gene>
    <name evidence="8" type="ORF">HK100_005270</name>
</gene>
<dbReference type="Proteomes" id="UP001211907">
    <property type="component" value="Unassembled WGS sequence"/>
</dbReference>
<comment type="similarity">
    <text evidence="2">Belongs to the nucleobase:cation symporter-2 (NCS2) (TC 2.A.40) family.</text>
</comment>
<dbReference type="PANTHER" id="PTHR42810:SF2">
    <property type="entry name" value="PURINE PERMEASE C1399.01C-RELATED"/>
    <property type="match status" value="1"/>
</dbReference>
<evidence type="ECO:0000313" key="9">
    <source>
        <dbReference type="Proteomes" id="UP001211907"/>
    </source>
</evidence>
<dbReference type="GO" id="GO:0005886">
    <property type="term" value="C:plasma membrane"/>
    <property type="evidence" value="ECO:0007669"/>
    <property type="project" value="TreeGrafter"/>
</dbReference>
<dbReference type="Pfam" id="PF00860">
    <property type="entry name" value="Xan_ur_permease"/>
    <property type="match status" value="1"/>
</dbReference>
<reference evidence="8" key="1">
    <citation type="submission" date="2020-05" db="EMBL/GenBank/DDBJ databases">
        <title>Phylogenomic resolution of chytrid fungi.</title>
        <authorList>
            <person name="Stajich J.E."/>
            <person name="Amses K."/>
            <person name="Simmons R."/>
            <person name="Seto K."/>
            <person name="Myers J."/>
            <person name="Bonds A."/>
            <person name="Quandt C.A."/>
            <person name="Barry K."/>
            <person name="Liu P."/>
            <person name="Grigoriev I."/>
            <person name="Longcore J.E."/>
            <person name="James T.Y."/>
        </authorList>
    </citation>
    <scope>NUCLEOTIDE SEQUENCE</scope>
    <source>
        <strain evidence="8">JEL0513</strain>
    </source>
</reference>
<dbReference type="InterPro" id="IPR006043">
    <property type="entry name" value="NCS2"/>
</dbReference>
<comment type="caution">
    <text evidence="8">The sequence shown here is derived from an EMBL/GenBank/DDBJ whole genome shotgun (WGS) entry which is preliminary data.</text>
</comment>
<feature type="transmembrane region" description="Helical" evidence="7">
    <location>
        <begin position="191"/>
        <end position="209"/>
    </location>
</feature>
<dbReference type="GO" id="GO:0042907">
    <property type="term" value="F:xanthine transmembrane transporter activity"/>
    <property type="evidence" value="ECO:0007669"/>
    <property type="project" value="TreeGrafter"/>
</dbReference>
<proteinExistence type="inferred from homology"/>
<keyword evidence="5 7" id="KW-1133">Transmembrane helix</keyword>
<sequence length="354" mass="37455">MLAMIAGLVTPPIILASALNLDDQLQSYLISASLIVSGILSAVQMSRFQLFNSKYFIGTGMLTVVGTSFAVIPVATAMFDQMYANGTCVTNADGTKAACPDAYGALIGTSMVCAFFEILLSFLPARVLRKTFPPMVTGVVVFFIGASLVQSGFEDWGGSSAGCHDRPSSGYFSLCPNVGAPNAATWGSPQFIGLGFLVYISIILVEYMGSPAMRNASVVIGLLIGMIVAGPTGYVSGSSITSAPVVTFVWVHTFKLSVYGPAVIPFLAAYLILMMEAIGDITATSDVSKLEVEGEFFDSRVQGGVLADGISGFLSALGTMTPMSIFAQNNGLDLGRMRNCVFHTDRFFLRVIDF</sequence>
<keyword evidence="9" id="KW-1185">Reference proteome</keyword>
<dbReference type="PANTHER" id="PTHR42810">
    <property type="entry name" value="PURINE PERMEASE C1399.01C-RELATED"/>
    <property type="match status" value="1"/>
</dbReference>
<evidence type="ECO:0000313" key="8">
    <source>
        <dbReference type="EMBL" id="KAJ3132469.1"/>
    </source>
</evidence>
<organism evidence="8 9">
    <name type="scientific">Physocladia obscura</name>
    <dbReference type="NCBI Taxonomy" id="109957"/>
    <lineage>
        <taxon>Eukaryota</taxon>
        <taxon>Fungi</taxon>
        <taxon>Fungi incertae sedis</taxon>
        <taxon>Chytridiomycota</taxon>
        <taxon>Chytridiomycota incertae sedis</taxon>
        <taxon>Chytridiomycetes</taxon>
        <taxon>Chytridiales</taxon>
        <taxon>Chytriomycetaceae</taxon>
        <taxon>Physocladia</taxon>
    </lineage>
</organism>
<dbReference type="AlphaFoldDB" id="A0AAD5T5Y5"/>
<accession>A0AAD5T5Y5</accession>
<comment type="subcellular location">
    <subcellularLocation>
        <location evidence="1">Membrane</location>
        <topology evidence="1">Multi-pass membrane protein</topology>
    </subcellularLocation>
</comment>
<evidence type="ECO:0000256" key="1">
    <source>
        <dbReference type="ARBA" id="ARBA00004141"/>
    </source>
</evidence>
<evidence type="ECO:0000256" key="2">
    <source>
        <dbReference type="ARBA" id="ARBA00008821"/>
    </source>
</evidence>
<evidence type="ECO:0008006" key="10">
    <source>
        <dbReference type="Google" id="ProtNLM"/>
    </source>
</evidence>
<feature type="transmembrane region" description="Helical" evidence="7">
    <location>
        <begin position="26"/>
        <end position="43"/>
    </location>
</feature>
<evidence type="ECO:0000256" key="6">
    <source>
        <dbReference type="ARBA" id="ARBA00023136"/>
    </source>
</evidence>
<feature type="transmembrane region" description="Helical" evidence="7">
    <location>
        <begin position="102"/>
        <end position="123"/>
    </location>
</feature>
<dbReference type="EMBL" id="JADGJH010000248">
    <property type="protein sequence ID" value="KAJ3132469.1"/>
    <property type="molecule type" value="Genomic_DNA"/>
</dbReference>
<evidence type="ECO:0000256" key="4">
    <source>
        <dbReference type="ARBA" id="ARBA00022692"/>
    </source>
</evidence>
<feature type="transmembrane region" description="Helical" evidence="7">
    <location>
        <begin position="135"/>
        <end position="153"/>
    </location>
</feature>
<evidence type="ECO:0000256" key="7">
    <source>
        <dbReference type="SAM" id="Phobius"/>
    </source>
</evidence>
<protein>
    <recommendedName>
        <fullName evidence="10">Purine permease</fullName>
    </recommendedName>
</protein>